<feature type="region of interest" description="Disordered" evidence="1">
    <location>
        <begin position="1"/>
        <end position="27"/>
    </location>
</feature>
<protein>
    <submittedName>
        <fullName evidence="2">Uncharacterized protein</fullName>
    </submittedName>
</protein>
<feature type="compositionally biased region" description="Basic and acidic residues" evidence="1">
    <location>
        <begin position="343"/>
        <end position="354"/>
    </location>
</feature>
<evidence type="ECO:0000313" key="2">
    <source>
        <dbReference type="EMBL" id="PSN66119.1"/>
    </source>
</evidence>
<feature type="compositionally biased region" description="Basic and acidic residues" evidence="1">
    <location>
        <begin position="102"/>
        <end position="122"/>
    </location>
</feature>
<feature type="region of interest" description="Disordered" evidence="1">
    <location>
        <begin position="281"/>
        <end position="354"/>
    </location>
</feature>
<gene>
    <name evidence="2" type="ORF">BS50DRAFT_677400</name>
</gene>
<feature type="compositionally biased region" description="Polar residues" evidence="1">
    <location>
        <begin position="281"/>
        <end position="293"/>
    </location>
</feature>
<feature type="region of interest" description="Disordered" evidence="1">
    <location>
        <begin position="41"/>
        <end position="146"/>
    </location>
</feature>
<accession>A0A2T2NL83</accession>
<feature type="compositionally biased region" description="Basic residues" evidence="1">
    <location>
        <begin position="10"/>
        <end position="22"/>
    </location>
</feature>
<keyword evidence="3" id="KW-1185">Reference proteome</keyword>
<proteinExistence type="predicted"/>
<dbReference type="EMBL" id="KZ678136">
    <property type="protein sequence ID" value="PSN66119.1"/>
    <property type="molecule type" value="Genomic_DNA"/>
</dbReference>
<dbReference type="Proteomes" id="UP000240883">
    <property type="component" value="Unassembled WGS sequence"/>
</dbReference>
<organism evidence="2 3">
    <name type="scientific">Corynespora cassiicola Philippines</name>
    <dbReference type="NCBI Taxonomy" id="1448308"/>
    <lineage>
        <taxon>Eukaryota</taxon>
        <taxon>Fungi</taxon>
        <taxon>Dikarya</taxon>
        <taxon>Ascomycota</taxon>
        <taxon>Pezizomycotina</taxon>
        <taxon>Dothideomycetes</taxon>
        <taxon>Pleosporomycetidae</taxon>
        <taxon>Pleosporales</taxon>
        <taxon>Corynesporascaceae</taxon>
        <taxon>Corynespora</taxon>
    </lineage>
</organism>
<reference evidence="2 3" key="1">
    <citation type="journal article" date="2018" name="Front. Microbiol.">
        <title>Genome-Wide Analysis of Corynespora cassiicola Leaf Fall Disease Putative Effectors.</title>
        <authorList>
            <person name="Lopez D."/>
            <person name="Ribeiro S."/>
            <person name="Label P."/>
            <person name="Fumanal B."/>
            <person name="Venisse J.S."/>
            <person name="Kohler A."/>
            <person name="de Oliveira R.R."/>
            <person name="Labutti K."/>
            <person name="Lipzen A."/>
            <person name="Lail K."/>
            <person name="Bauer D."/>
            <person name="Ohm R.A."/>
            <person name="Barry K.W."/>
            <person name="Spatafora J."/>
            <person name="Grigoriev I.V."/>
            <person name="Martin F.M."/>
            <person name="Pujade-Renaud V."/>
        </authorList>
    </citation>
    <scope>NUCLEOTIDE SEQUENCE [LARGE SCALE GENOMIC DNA]</scope>
    <source>
        <strain evidence="2 3">Philippines</strain>
    </source>
</reference>
<dbReference type="AlphaFoldDB" id="A0A2T2NL83"/>
<sequence>MNNIGERQHHSLPSRKRGKTPVRKPALSIWPHDAFRSIAARTEQLPLRSIRSRSCVAEPSSRSEEAQPLLGEYVARQANSNRARDLTNQEPKPTEPFSHTRRTGEHVVRWNVGDDDRRRQSDDPQASSSAPKSGSLGPPSSDHMPEQRRFRQLFDFLRRDKNPKTDIAKVNRKSLMDVKLNHSELEISKVFEGCPLFDTRSSFDQHSEQGNWKDAVNAAASDCVSLDIDPEAEEFKFYREIREGLGPVNPVLQEPLTVLPRQNLDPETVGMSAQRVSYFGTYNPSRTGPRQNAPNRRPEEIEIEREKPPPIPPRAPERNQANRMMPNRTRRGNSPYPLRGSSRHIERSADQNAQ</sequence>
<feature type="compositionally biased region" description="Basic and acidic residues" evidence="1">
    <location>
        <begin position="296"/>
        <end position="308"/>
    </location>
</feature>
<evidence type="ECO:0000313" key="3">
    <source>
        <dbReference type="Proteomes" id="UP000240883"/>
    </source>
</evidence>
<name>A0A2T2NL83_CORCC</name>
<evidence type="ECO:0000256" key="1">
    <source>
        <dbReference type="SAM" id="MobiDB-lite"/>
    </source>
</evidence>